<keyword evidence="2" id="KW-1185">Reference proteome</keyword>
<reference evidence="1 2" key="1">
    <citation type="journal article" date="2013" name="Proc. Natl. Acad. Sci. U.S.A.">
        <title>Fine-scale variation in meiotic recombination in Mimulus inferred from population shotgun sequencing.</title>
        <authorList>
            <person name="Hellsten U."/>
            <person name="Wright K.M."/>
            <person name="Jenkins J."/>
            <person name="Shu S."/>
            <person name="Yuan Y."/>
            <person name="Wessler S.R."/>
            <person name="Schmutz J."/>
            <person name="Willis J.H."/>
            <person name="Rokhsar D.S."/>
        </authorList>
    </citation>
    <scope>NUCLEOTIDE SEQUENCE [LARGE SCALE GENOMIC DNA]</scope>
    <source>
        <strain evidence="2">cv. DUN x IM62</strain>
    </source>
</reference>
<proteinExistence type="predicted"/>
<organism evidence="1 2">
    <name type="scientific">Erythranthe guttata</name>
    <name type="common">Yellow monkey flower</name>
    <name type="synonym">Mimulus guttatus</name>
    <dbReference type="NCBI Taxonomy" id="4155"/>
    <lineage>
        <taxon>Eukaryota</taxon>
        <taxon>Viridiplantae</taxon>
        <taxon>Streptophyta</taxon>
        <taxon>Embryophyta</taxon>
        <taxon>Tracheophyta</taxon>
        <taxon>Spermatophyta</taxon>
        <taxon>Magnoliopsida</taxon>
        <taxon>eudicotyledons</taxon>
        <taxon>Gunneridae</taxon>
        <taxon>Pentapetalae</taxon>
        <taxon>asterids</taxon>
        <taxon>lamiids</taxon>
        <taxon>Lamiales</taxon>
        <taxon>Phrymaceae</taxon>
        <taxon>Erythranthe</taxon>
    </lineage>
</organism>
<protein>
    <submittedName>
        <fullName evidence="1">Uncharacterized protein</fullName>
    </submittedName>
</protein>
<sequence>MEASEAVVRPWKRMCDGGSGCESVEAIVRRWKRLCVGGSTLGTVVKVAVQSQQSRAVEAGRWRAGE</sequence>
<dbReference type="Proteomes" id="UP000030748">
    <property type="component" value="Unassembled WGS sequence"/>
</dbReference>
<evidence type="ECO:0000313" key="1">
    <source>
        <dbReference type="EMBL" id="EYU28989.1"/>
    </source>
</evidence>
<evidence type="ECO:0000313" key="2">
    <source>
        <dbReference type="Proteomes" id="UP000030748"/>
    </source>
</evidence>
<dbReference type="AlphaFoldDB" id="A0A022QN36"/>
<accession>A0A022QN36</accession>
<dbReference type="EMBL" id="KI631292">
    <property type="protein sequence ID" value="EYU28989.1"/>
    <property type="molecule type" value="Genomic_DNA"/>
</dbReference>
<gene>
    <name evidence="1" type="ORF">MIMGU_mgv1a018361mg</name>
</gene>
<name>A0A022QN36_ERYGU</name>